<dbReference type="PANTHER" id="PTHR28012:SF1">
    <property type="entry name" value="NUCLEAR FUSION PROTEIN KAR5"/>
    <property type="match status" value="1"/>
</dbReference>
<evidence type="ECO:0000313" key="13">
    <source>
        <dbReference type="EMBL" id="EEA28186.1"/>
    </source>
</evidence>
<evidence type="ECO:0000256" key="9">
    <source>
        <dbReference type="ARBA" id="ARBA00023180"/>
    </source>
</evidence>
<dbReference type="GO" id="GO:0031965">
    <property type="term" value="C:nuclear membrane"/>
    <property type="evidence" value="ECO:0007669"/>
    <property type="project" value="UniProtKB-SubCell"/>
</dbReference>
<evidence type="ECO:0000256" key="6">
    <source>
        <dbReference type="ARBA" id="ARBA00022824"/>
    </source>
</evidence>
<dbReference type="InterPro" id="IPR007292">
    <property type="entry name" value="Nuclear_fusion_Kar5"/>
</dbReference>
<dbReference type="GO" id="GO:0048288">
    <property type="term" value="P:nuclear membrane fusion involved in karyogamy"/>
    <property type="evidence" value="ECO:0007669"/>
    <property type="project" value="UniProtKB-UniRule"/>
</dbReference>
<feature type="transmembrane region" description="Helical" evidence="11">
    <location>
        <begin position="398"/>
        <end position="418"/>
    </location>
</feature>
<evidence type="ECO:0000256" key="3">
    <source>
        <dbReference type="ARBA" id="ARBA00022459"/>
    </source>
</evidence>
<evidence type="ECO:0000256" key="1">
    <source>
        <dbReference type="ARBA" id="ARBA00003389"/>
    </source>
</evidence>
<evidence type="ECO:0000256" key="12">
    <source>
        <dbReference type="SAM" id="Coils"/>
    </source>
</evidence>
<evidence type="ECO:0000256" key="8">
    <source>
        <dbReference type="ARBA" id="ARBA00023136"/>
    </source>
</evidence>
<keyword evidence="12" id="KW-0175">Coiled coil</keyword>
<dbReference type="VEuPathDB" id="FungiDB:PMAA_030040"/>
<evidence type="ECO:0000256" key="2">
    <source>
        <dbReference type="ARBA" id="ARBA00010473"/>
    </source>
</evidence>
<keyword evidence="6 11" id="KW-0256">Endoplasmic reticulum</keyword>
<keyword evidence="10 11" id="KW-0539">Nucleus</keyword>
<dbReference type="AlphaFoldDB" id="B6Q414"/>
<keyword evidence="4 11" id="KW-0812">Transmembrane</keyword>
<keyword evidence="3 11" id="KW-0415">Karyogamy</keyword>
<comment type="similarity">
    <text evidence="2 11">Belongs to the KAR5 family.</text>
</comment>
<reference evidence="14" key="1">
    <citation type="journal article" date="2015" name="Genome Announc.">
        <title>Genome sequence of the AIDS-associated pathogen Penicillium marneffei (ATCC18224) and its near taxonomic relative Talaromyces stipitatus (ATCC10500).</title>
        <authorList>
            <person name="Nierman W.C."/>
            <person name="Fedorova-Abrams N.D."/>
            <person name="Andrianopoulos A."/>
        </authorList>
    </citation>
    <scope>NUCLEOTIDE SEQUENCE [LARGE SCALE GENOMIC DNA]</scope>
    <source>
        <strain evidence="14">ATCC 18224 / CBS 334.59 / QM 7333</strain>
    </source>
</reference>
<feature type="transmembrane region" description="Helical" evidence="11">
    <location>
        <begin position="425"/>
        <end position="444"/>
    </location>
</feature>
<evidence type="ECO:0000256" key="10">
    <source>
        <dbReference type="ARBA" id="ARBA00023242"/>
    </source>
</evidence>
<protein>
    <submittedName>
        <fullName evidence="13">Nuclear membrane fusion protein Kar5, putative</fullName>
    </submittedName>
</protein>
<evidence type="ECO:0000256" key="4">
    <source>
        <dbReference type="ARBA" id="ARBA00022692"/>
    </source>
</evidence>
<keyword evidence="5 11" id="KW-0732">Signal</keyword>
<keyword evidence="8 11" id="KW-0472">Membrane</keyword>
<feature type="coiled-coil region" evidence="12">
    <location>
        <begin position="238"/>
        <end position="265"/>
    </location>
</feature>
<dbReference type="EMBL" id="DS995899">
    <property type="protein sequence ID" value="EEA28186.1"/>
    <property type="molecule type" value="Genomic_DNA"/>
</dbReference>
<dbReference type="GO" id="GO:0000742">
    <property type="term" value="P:karyogamy involved in conjugation with cellular fusion"/>
    <property type="evidence" value="ECO:0007669"/>
    <property type="project" value="UniProtKB-UniRule"/>
</dbReference>
<proteinExistence type="inferred from homology"/>
<dbReference type="PhylomeDB" id="B6Q414"/>
<comment type="function">
    <text evidence="1 11">Required for nuclear membrane fusion during karyogamy.</text>
</comment>
<keyword evidence="14" id="KW-1185">Reference proteome</keyword>
<name>B6Q414_TALMQ</name>
<keyword evidence="7 11" id="KW-1133">Transmembrane helix</keyword>
<dbReference type="Pfam" id="PF04163">
    <property type="entry name" value="Tht1"/>
    <property type="match status" value="1"/>
</dbReference>
<gene>
    <name evidence="13" type="ORF">PMAA_030040</name>
</gene>
<keyword evidence="9" id="KW-0325">Glycoprotein</keyword>
<evidence type="ECO:0000313" key="14">
    <source>
        <dbReference type="Proteomes" id="UP000001294"/>
    </source>
</evidence>
<dbReference type="PANTHER" id="PTHR28012">
    <property type="entry name" value="NUCLEAR FUSION PROTEIN KAR5"/>
    <property type="match status" value="1"/>
</dbReference>
<organism evidence="13 14">
    <name type="scientific">Talaromyces marneffei (strain ATCC 18224 / CBS 334.59 / QM 7333)</name>
    <name type="common">Penicillium marneffei</name>
    <dbReference type="NCBI Taxonomy" id="441960"/>
    <lineage>
        <taxon>Eukaryota</taxon>
        <taxon>Fungi</taxon>
        <taxon>Dikarya</taxon>
        <taxon>Ascomycota</taxon>
        <taxon>Pezizomycotina</taxon>
        <taxon>Eurotiomycetes</taxon>
        <taxon>Eurotiomycetidae</taxon>
        <taxon>Eurotiales</taxon>
        <taxon>Trichocomaceae</taxon>
        <taxon>Talaromyces</taxon>
        <taxon>Talaromyces sect. Talaromyces</taxon>
    </lineage>
</organism>
<sequence length="455" mass="50373">MKSSPSCSRIAAMKLLTSCQSLSSAESSGGAEIVHTLDQVKSIYAARLALCELSGAGATIPVSCSSIRIASDRIHNDSTIDLIDIADDFAAPIVEGCLRGLESRPQWWTSYSNSRQNAIVICQAARIEIEKEEILNLHQSLAKNAENLNLALQSALHDAAAENVQQKAFMEEVHKLRNQLTAELQKDSNRARRLFTGLLQDFEGIVSTSVSKVLSLLKDVEEDSSILTQGMHISITDIAQLRRQINEIYNELERRNSEFKDLQGQDMRNMESNHERTLLMQASLNNMQERVAGVDGALEWLVERFAAIHQQETLILERLQTFETHLEKSEARAARLLETQTYHAKAIETQAQAQEALGAHTKVVFALLEKLTARAANLESMLEETGAKFKGLQALDGLFGLNISLWTVLSLLVTLLAVQNPKMAGIISVFAGFALVSRAISYITPFHFSTVMNRI</sequence>
<evidence type="ECO:0000256" key="11">
    <source>
        <dbReference type="RuleBase" id="RU368082"/>
    </source>
</evidence>
<dbReference type="STRING" id="441960.B6Q414"/>
<dbReference type="GO" id="GO:0005789">
    <property type="term" value="C:endoplasmic reticulum membrane"/>
    <property type="evidence" value="ECO:0007669"/>
    <property type="project" value="UniProtKB-SubCell"/>
</dbReference>
<comment type="subcellular location">
    <subcellularLocation>
        <location evidence="11">Endoplasmic reticulum membrane</location>
    </subcellularLocation>
    <subcellularLocation>
        <location evidence="11">Nucleus membrane</location>
    </subcellularLocation>
</comment>
<feature type="coiled-coil region" evidence="12">
    <location>
        <begin position="142"/>
        <end position="190"/>
    </location>
</feature>
<evidence type="ECO:0000256" key="7">
    <source>
        <dbReference type="ARBA" id="ARBA00022989"/>
    </source>
</evidence>
<dbReference type="Proteomes" id="UP000001294">
    <property type="component" value="Unassembled WGS sequence"/>
</dbReference>
<evidence type="ECO:0000256" key="5">
    <source>
        <dbReference type="ARBA" id="ARBA00022729"/>
    </source>
</evidence>
<accession>B6Q414</accession>
<dbReference type="HOGENOM" id="CLU_033545_2_0_1"/>
<dbReference type="OrthoDB" id="5311848at2759"/>